<reference evidence="2" key="2">
    <citation type="submission" date="2014-06" db="EMBL/GenBank/DDBJ databases">
        <title>The complete genome of Blastobotrys (Arxula) adeninivorans LS3 - a yeast of biotechnological interest.</title>
        <authorList>
            <person name="Kunze G."/>
            <person name="Gaillardin C."/>
            <person name="Czernicka M."/>
            <person name="Durrens P."/>
            <person name="Martin T."/>
            <person name="Boer E."/>
            <person name="Gabaldon T."/>
            <person name="Cruz J."/>
            <person name="Talla E."/>
            <person name="Marck C."/>
            <person name="Goffeau A."/>
            <person name="Barbe V."/>
            <person name="Baret P."/>
            <person name="Baronian K."/>
            <person name="Beier S."/>
            <person name="Bleykasten C."/>
            <person name="Bode R."/>
            <person name="Casaregola S."/>
            <person name="Despons L."/>
            <person name="Fairhead C."/>
            <person name="Giersberg M."/>
            <person name="Gierski P."/>
            <person name="Hahnel U."/>
            <person name="Hartmann A."/>
            <person name="Jankowska D."/>
            <person name="Jubin C."/>
            <person name="Jung P."/>
            <person name="Lafontaine I."/>
            <person name="Leh-Louis V."/>
            <person name="Lemaire M."/>
            <person name="Marcet-Houben M."/>
            <person name="Mascher M."/>
            <person name="Morel G."/>
            <person name="Richard G.-F."/>
            <person name="Riechen J."/>
            <person name="Sacerdot C."/>
            <person name="Sarkar A."/>
            <person name="Savel G."/>
            <person name="Schacherer J."/>
            <person name="Sherman D."/>
            <person name="Straub M.-L."/>
            <person name="Stein N."/>
            <person name="Thierry A."/>
            <person name="Trautwein-Schult A."/>
            <person name="Westhof E."/>
            <person name="Worch S."/>
            <person name="Dujon B."/>
            <person name="Souciet J.-L."/>
            <person name="Wincker P."/>
            <person name="Scholz U."/>
            <person name="Neuveglise N."/>
        </authorList>
    </citation>
    <scope>NUCLEOTIDE SEQUENCE</scope>
    <source>
        <strain evidence="2">LS3</strain>
    </source>
</reference>
<evidence type="ECO:0000259" key="1">
    <source>
        <dbReference type="PROSITE" id="PS51186"/>
    </source>
</evidence>
<dbReference type="GO" id="GO:0016747">
    <property type="term" value="F:acyltransferase activity, transferring groups other than amino-acyl groups"/>
    <property type="evidence" value="ECO:0007669"/>
    <property type="project" value="InterPro"/>
</dbReference>
<sequence>MDTPVTISSAEPGDFEQVKELFQEYADSLPVSLDYQNFDNELGSFPGKYSDRLGGTIVVARDTLTDRIIGCVALRAISSSTCEIKRLYVKGEGRGLGIGKILLQSVIQKAKQIGYSKVYLDTLPSMQKAIDLYLNFGFTTVDPYYDSPVTGTVFMQLDLCGSK</sequence>
<dbReference type="CDD" id="cd04301">
    <property type="entry name" value="NAT_SF"/>
    <property type="match status" value="1"/>
</dbReference>
<feature type="domain" description="N-acetyltransferase" evidence="1">
    <location>
        <begin position="5"/>
        <end position="160"/>
    </location>
</feature>
<reference evidence="2" key="1">
    <citation type="submission" date="2014-02" db="EMBL/GenBank/DDBJ databases">
        <authorList>
            <person name="Genoscope - CEA"/>
        </authorList>
    </citation>
    <scope>NUCLEOTIDE SEQUENCE</scope>
    <source>
        <strain evidence="2">LS3</strain>
    </source>
</reference>
<dbReference type="Pfam" id="PF00583">
    <property type="entry name" value="Acetyltransf_1"/>
    <property type="match status" value="1"/>
</dbReference>
<gene>
    <name evidence="2" type="ORF">GNLVRS02_ARAD1D51172g</name>
</gene>
<proteinExistence type="predicted"/>
<dbReference type="AlphaFoldDB" id="A0A060TK00"/>
<dbReference type="SUPFAM" id="SSF55729">
    <property type="entry name" value="Acyl-CoA N-acyltransferases (Nat)"/>
    <property type="match status" value="1"/>
</dbReference>
<dbReference type="InterPro" id="IPR000182">
    <property type="entry name" value="GNAT_dom"/>
</dbReference>
<dbReference type="EMBL" id="HG937694">
    <property type="protein sequence ID" value="CDP39137.1"/>
    <property type="molecule type" value="Genomic_DNA"/>
</dbReference>
<evidence type="ECO:0000313" key="2">
    <source>
        <dbReference type="EMBL" id="CDP39137.1"/>
    </source>
</evidence>
<dbReference type="PANTHER" id="PTHR43305:SF1">
    <property type="entry name" value="FAMILY N-ACETYLTRANSFERASE, PUTATIVE (AFU_ORTHOLOGUE AFUA_2G01380)-RELATED"/>
    <property type="match status" value="1"/>
</dbReference>
<name>A0A060TK00_BLAAD</name>
<accession>A0A060TK00</accession>
<dbReference type="PROSITE" id="PS51186">
    <property type="entry name" value="GNAT"/>
    <property type="match status" value="1"/>
</dbReference>
<dbReference type="PANTHER" id="PTHR43305">
    <property type="entry name" value="FAMILY N-ACETYLTRANSFERASE, PUTATIVE (AFU_ORTHOLOGUE AFUA_2G01380)-RELATED"/>
    <property type="match status" value="1"/>
</dbReference>
<dbReference type="PhylomeDB" id="A0A060TK00"/>
<organism evidence="2">
    <name type="scientific">Blastobotrys adeninivorans</name>
    <name type="common">Yeast</name>
    <name type="synonym">Arxula adeninivorans</name>
    <dbReference type="NCBI Taxonomy" id="409370"/>
    <lineage>
        <taxon>Eukaryota</taxon>
        <taxon>Fungi</taxon>
        <taxon>Dikarya</taxon>
        <taxon>Ascomycota</taxon>
        <taxon>Saccharomycotina</taxon>
        <taxon>Dipodascomycetes</taxon>
        <taxon>Dipodascales</taxon>
        <taxon>Trichomonascaceae</taxon>
        <taxon>Blastobotrys</taxon>
    </lineage>
</organism>
<dbReference type="InterPro" id="IPR016181">
    <property type="entry name" value="Acyl_CoA_acyltransferase"/>
</dbReference>
<dbReference type="InterPro" id="IPR052777">
    <property type="entry name" value="Acetyltransferase_Enz"/>
</dbReference>
<protein>
    <submittedName>
        <fullName evidence="2">ARAD1D51172p</fullName>
    </submittedName>
</protein>
<dbReference type="Gene3D" id="3.40.630.30">
    <property type="match status" value="1"/>
</dbReference>